<evidence type="ECO:0000256" key="12">
    <source>
        <dbReference type="SAM" id="MobiDB-lite"/>
    </source>
</evidence>
<dbReference type="CDD" id="cd01887">
    <property type="entry name" value="IF2_eIF5B"/>
    <property type="match status" value="1"/>
</dbReference>
<dbReference type="GO" id="GO:0005739">
    <property type="term" value="C:mitochondrion"/>
    <property type="evidence" value="ECO:0007669"/>
    <property type="project" value="UniProtKB-SubCell"/>
</dbReference>
<feature type="region of interest" description="Disordered" evidence="12">
    <location>
        <begin position="524"/>
        <end position="560"/>
    </location>
</feature>
<dbReference type="PANTHER" id="PTHR43381:SF20">
    <property type="entry name" value="TRANSLATION INITIATION FACTOR IF-2, MITOCHONDRIAL"/>
    <property type="match status" value="1"/>
</dbReference>
<dbReference type="PROSITE" id="PS01176">
    <property type="entry name" value="IF2"/>
    <property type="match status" value="1"/>
</dbReference>
<evidence type="ECO:0000256" key="8">
    <source>
        <dbReference type="ARBA" id="ARBA00023134"/>
    </source>
</evidence>
<feature type="compositionally biased region" description="Polar residues" evidence="12">
    <location>
        <begin position="167"/>
        <end position="207"/>
    </location>
</feature>
<dbReference type="GO" id="GO:0003676">
    <property type="term" value="F:nucleic acid binding"/>
    <property type="evidence" value="ECO:0007669"/>
    <property type="project" value="InterPro"/>
</dbReference>
<feature type="region of interest" description="Disordered" evidence="12">
    <location>
        <begin position="1"/>
        <end position="361"/>
    </location>
</feature>
<feature type="compositionally biased region" description="Basic and acidic residues" evidence="12">
    <location>
        <begin position="574"/>
        <end position="591"/>
    </location>
</feature>
<feature type="compositionally biased region" description="Basic and acidic residues" evidence="12">
    <location>
        <begin position="142"/>
        <end position="163"/>
    </location>
</feature>
<dbReference type="EMBL" id="CP051142">
    <property type="protein sequence ID" value="QIX00223.1"/>
    <property type="molecule type" value="Genomic_DNA"/>
</dbReference>
<evidence type="ECO:0000256" key="1">
    <source>
        <dbReference type="ARBA" id="ARBA00004173"/>
    </source>
</evidence>
<dbReference type="FunFam" id="2.40.30.10:FF:000007">
    <property type="entry name" value="Translation initiation factor IF-2"/>
    <property type="match status" value="1"/>
</dbReference>
<dbReference type="FunFam" id="3.40.50.300:FF:000019">
    <property type="entry name" value="Translation initiation factor IF-2"/>
    <property type="match status" value="1"/>
</dbReference>
<reference evidence="15 16" key="1">
    <citation type="journal article" date="2016" name="Sci. Rep.">
        <title>Peltaster fructicola genome reveals evolution from an invasive phytopathogen to an ectophytic parasite.</title>
        <authorList>
            <person name="Xu C."/>
            <person name="Chen H."/>
            <person name="Gleason M.L."/>
            <person name="Xu J.R."/>
            <person name="Liu H."/>
            <person name="Zhang R."/>
            <person name="Sun G."/>
        </authorList>
    </citation>
    <scope>NUCLEOTIDE SEQUENCE [LARGE SCALE GENOMIC DNA]</scope>
    <source>
        <strain evidence="15 16">LNHT1506</strain>
    </source>
</reference>
<dbReference type="FunFam" id="3.40.50.10050:FF:000001">
    <property type="entry name" value="Translation initiation factor IF-2"/>
    <property type="match status" value="1"/>
</dbReference>
<dbReference type="InterPro" id="IPR000178">
    <property type="entry name" value="TF_IF2_bacterial-like"/>
</dbReference>
<dbReference type="PROSITE" id="PS50158">
    <property type="entry name" value="ZF_CCHC"/>
    <property type="match status" value="1"/>
</dbReference>
<keyword evidence="6" id="KW-0809">Transit peptide</keyword>
<evidence type="ECO:0000256" key="7">
    <source>
        <dbReference type="ARBA" id="ARBA00023128"/>
    </source>
</evidence>
<dbReference type="Pfam" id="PF22042">
    <property type="entry name" value="EF-G_D2"/>
    <property type="match status" value="1"/>
</dbReference>
<evidence type="ECO:0000313" key="16">
    <source>
        <dbReference type="Proteomes" id="UP000503462"/>
    </source>
</evidence>
<feature type="compositionally biased region" description="Basic and acidic residues" evidence="12">
    <location>
        <begin position="123"/>
        <end position="133"/>
    </location>
</feature>
<feature type="compositionally biased region" description="Basic and acidic residues" evidence="12">
    <location>
        <begin position="36"/>
        <end position="46"/>
    </location>
</feature>
<dbReference type="NCBIfam" id="TIGR00231">
    <property type="entry name" value="small_GTP"/>
    <property type="match status" value="1"/>
</dbReference>
<dbReference type="Pfam" id="PF04760">
    <property type="entry name" value="IF2_N"/>
    <property type="match status" value="1"/>
</dbReference>
<feature type="compositionally biased region" description="Basic and acidic residues" evidence="12">
    <location>
        <begin position="537"/>
        <end position="547"/>
    </location>
</feature>
<dbReference type="InterPro" id="IPR027417">
    <property type="entry name" value="P-loop_NTPase"/>
</dbReference>
<name>A0A6H0XZN7_9PEZI</name>
<protein>
    <recommendedName>
        <fullName evidence="10">Translation initiation factor IF-2, mitochondrial</fullName>
    </recommendedName>
</protein>
<dbReference type="PROSITE" id="PS51722">
    <property type="entry name" value="G_TR_2"/>
    <property type="match status" value="1"/>
</dbReference>
<dbReference type="Pfam" id="PF00009">
    <property type="entry name" value="GTP_EFTU"/>
    <property type="match status" value="1"/>
</dbReference>
<dbReference type="InterPro" id="IPR009000">
    <property type="entry name" value="Transl_B-barrel_sf"/>
</dbReference>
<keyword evidence="11" id="KW-0862">Zinc</keyword>
<sequence length="1210" mass="133097">MARRGLGAQGQPSARQLRITKEPAPEHNRQAARTLKKTEKRPEPVKKKSMPSFLSRGQDQASSQSSELGWGSGHRQLGAVEYGTKDATSEPTPDGMLPGFGPFVRTLQRSQDSKQSIAPVANGHEKHQSETTHSDVQILPDQIDHGTQHADGTEAEHSRHNPDDATGDSQENVANSTIASPNDSKTSNTPYRFKSNQSLQPNATSQLDAEPSFGIDFGSDDKPYQPPPASYQPPEHSRMPIDAPSLPASSEERTGKPQASPPISLTRTGYRARVLDPQHSQTTAPSRPRDHWPHFQKLDEAGSALGMTATPTVDESPPQQQQQKSVDIDQIFEQYRSARDLKNLHRRPLANPSQTDAEGESSRFLKQRCGLCGERGHLARACPTIAKPQSGSIVRYETSRGSDSPLRRMVIAGNSSAQEIHNPQPNPSNSRLVRREDELTYSQSRPAQRVPQHDYRDQQMQPPAAEAMSTYTPNVPSMETRDDDLESSQRSTRMRAERFFSARDDESEVPEQDRLSAFEEAKQRMLRSSRFSNAPVRQERASRRRSYEDEDDYYERDDEEEIDTAVLAAREARKAEKQAKRDKARREREAAARNSDAAKAINLPDYISVSNLAQALNVHYDDFIGKLEQLGYDDVFPGKILNSETSAMIAMEYGFDPLLANEAESEAARDMQAQPIPEGADLEYLPARPPVVTIMGHVDHGKTTILDYLRNASVAAGEAGGITQHIGAFSVALEATGRTITFLDTPGHAAFLAMRQRGANVTDIVVLVVAADDSVKPQTLEALKHARAANVPIIVAINKVDKPEADVQRVKSDLGRHGVEIEDYGGDTQVIEVSGKTGKGMEDLEEAIVTQSEILDHRADTNGVVEGWVLEATTKPAGRVATVLVRRGTLKIGSILVAGKTWTRVRSLRNDNGVEVQEATPGIPVEVDGWRDQPAAGDEVLQAETEQRATAVVEYRIELDERKKLAEDTEAINDARMLEQLKRDTEKGEASTAAEADEKQSGPIKVPFVIKADVSGSAEAIEAYIMGVSSPLITPQVLYSSVGQINENDIELASVANGVIIAFNLPSDQGMKAEASARDVRVMEHNIIYRVLDEVKEIFSDKLPPIITQKVLGEAEISMPFEIGIGGRKKVKIAGCKVRNGVVAKSSRVRVMRNMVKVYDGSLSSLKNVKKDVQEMRKGSECGLAFEGWEGFEIGDLVQTYQEISEKRTL</sequence>
<dbReference type="InterPro" id="IPR036875">
    <property type="entry name" value="Znf_CCHC_sf"/>
</dbReference>
<dbReference type="SUPFAM" id="SSF52156">
    <property type="entry name" value="Initiation factor IF2/eIF5b, domain 3"/>
    <property type="match status" value="1"/>
</dbReference>
<dbReference type="InterPro" id="IPR036925">
    <property type="entry name" value="TIF_IF2_dom3_sf"/>
</dbReference>
<keyword evidence="16" id="KW-1185">Reference proteome</keyword>
<evidence type="ECO:0000259" key="13">
    <source>
        <dbReference type="PROSITE" id="PS50158"/>
    </source>
</evidence>
<dbReference type="GO" id="GO:0003743">
    <property type="term" value="F:translation initiation factor activity"/>
    <property type="evidence" value="ECO:0007669"/>
    <property type="project" value="UniProtKB-KW"/>
</dbReference>
<feature type="region of interest" description="Disordered" evidence="12">
    <location>
        <begin position="574"/>
        <end position="595"/>
    </location>
</feature>
<dbReference type="NCBIfam" id="TIGR00487">
    <property type="entry name" value="IF-2"/>
    <property type="match status" value="1"/>
</dbReference>
<keyword evidence="8" id="KW-0342">GTP-binding</keyword>
<evidence type="ECO:0000256" key="2">
    <source>
        <dbReference type="ARBA" id="ARBA00007733"/>
    </source>
</evidence>
<keyword evidence="7" id="KW-0496">Mitochondrion</keyword>
<evidence type="ECO:0000256" key="6">
    <source>
        <dbReference type="ARBA" id="ARBA00022946"/>
    </source>
</evidence>
<dbReference type="Pfam" id="PF11987">
    <property type="entry name" value="IF-2"/>
    <property type="match status" value="1"/>
</dbReference>
<dbReference type="Gene3D" id="3.40.50.300">
    <property type="entry name" value="P-loop containing nucleotide triphosphate hydrolases"/>
    <property type="match status" value="1"/>
</dbReference>
<evidence type="ECO:0000256" key="4">
    <source>
        <dbReference type="ARBA" id="ARBA00022741"/>
    </source>
</evidence>
<dbReference type="GO" id="GO:0003924">
    <property type="term" value="F:GTPase activity"/>
    <property type="evidence" value="ECO:0007669"/>
    <property type="project" value="InterPro"/>
</dbReference>
<evidence type="ECO:0000256" key="3">
    <source>
        <dbReference type="ARBA" id="ARBA00022540"/>
    </source>
</evidence>
<dbReference type="InterPro" id="IPR044145">
    <property type="entry name" value="IF2_II"/>
</dbReference>
<feature type="compositionally biased region" description="Acidic residues" evidence="12">
    <location>
        <begin position="548"/>
        <end position="560"/>
    </location>
</feature>
<keyword evidence="3" id="KW-0396">Initiation factor</keyword>
<feature type="compositionally biased region" description="Polar residues" evidence="12">
    <location>
        <begin position="55"/>
        <end position="67"/>
    </location>
</feature>
<dbReference type="AlphaFoldDB" id="A0A6H0XZN7"/>
<comment type="similarity">
    <text evidence="2">Belongs to the TRAFAC class translation factor GTPase superfamily. Classic translation factor GTPase family. IF-2 subfamily.</text>
</comment>
<organism evidence="15 16">
    <name type="scientific">Peltaster fructicola</name>
    <dbReference type="NCBI Taxonomy" id="286661"/>
    <lineage>
        <taxon>Eukaryota</taxon>
        <taxon>Fungi</taxon>
        <taxon>Dikarya</taxon>
        <taxon>Ascomycota</taxon>
        <taxon>Pezizomycotina</taxon>
        <taxon>Dothideomycetes</taxon>
        <taxon>Dothideomycetes incertae sedis</taxon>
        <taxon>Peltaster</taxon>
    </lineage>
</organism>
<dbReference type="SUPFAM" id="SSF50447">
    <property type="entry name" value="Translation proteins"/>
    <property type="match status" value="2"/>
</dbReference>
<dbReference type="SUPFAM" id="SSF57756">
    <property type="entry name" value="Retrovirus zinc finger-like domains"/>
    <property type="match status" value="1"/>
</dbReference>
<dbReference type="FunFam" id="2.40.30.10:FF:000008">
    <property type="entry name" value="Translation initiation factor IF-2"/>
    <property type="match status" value="1"/>
</dbReference>
<dbReference type="InterPro" id="IPR023115">
    <property type="entry name" value="TIF_IF2_dom3"/>
</dbReference>
<dbReference type="InterPro" id="IPR053905">
    <property type="entry name" value="EF-G-like_DII"/>
</dbReference>
<comment type="function">
    <text evidence="9">One of the essential components for the initiation of protein synthesis. Protects formylmethionyl-tRNA from spontaneous hydrolysis and promotes its binding to the 30S ribosomal subunits. Also involved in the hydrolysis of GTP during the formation of the 70S ribosomal complex.</text>
</comment>
<accession>A0A6H0XZN7</accession>
<keyword evidence="4" id="KW-0547">Nucleotide-binding</keyword>
<dbReference type="InterPro" id="IPR015760">
    <property type="entry name" value="TIF_IF2"/>
</dbReference>
<evidence type="ECO:0000259" key="14">
    <source>
        <dbReference type="PROSITE" id="PS51722"/>
    </source>
</evidence>
<feature type="compositionally biased region" description="Basic and acidic residues" evidence="12">
    <location>
        <begin position="287"/>
        <end position="300"/>
    </location>
</feature>
<dbReference type="Proteomes" id="UP000503462">
    <property type="component" value="Chromosome 4"/>
</dbReference>
<evidence type="ECO:0000256" key="9">
    <source>
        <dbReference type="ARBA" id="ARBA00025162"/>
    </source>
</evidence>
<dbReference type="CDD" id="cd03702">
    <property type="entry name" value="IF2_mtIF2_II"/>
    <property type="match status" value="1"/>
</dbReference>
<dbReference type="InterPro" id="IPR001878">
    <property type="entry name" value="Znf_CCHC"/>
</dbReference>
<dbReference type="GO" id="GO:0005525">
    <property type="term" value="F:GTP binding"/>
    <property type="evidence" value="ECO:0007669"/>
    <property type="project" value="UniProtKB-KW"/>
</dbReference>
<keyword evidence="11" id="KW-0479">Metal-binding</keyword>
<dbReference type="HAMAP" id="MF_00100_B">
    <property type="entry name" value="IF_2_B"/>
    <property type="match status" value="1"/>
</dbReference>
<comment type="subcellular location">
    <subcellularLocation>
        <location evidence="1">Mitochondrion</location>
    </subcellularLocation>
</comment>
<dbReference type="InterPro" id="IPR000795">
    <property type="entry name" value="T_Tr_GTP-bd_dom"/>
</dbReference>
<proteinExistence type="inferred from homology"/>
<feature type="domain" description="CCHC-type" evidence="13">
    <location>
        <begin position="368"/>
        <end position="383"/>
    </location>
</feature>
<feature type="compositionally biased region" description="Basic and acidic residues" evidence="12">
    <location>
        <begin position="19"/>
        <end position="29"/>
    </location>
</feature>
<feature type="compositionally biased region" description="Polar residues" evidence="12">
    <location>
        <begin position="107"/>
        <end position="116"/>
    </location>
</feature>
<dbReference type="InterPro" id="IPR006847">
    <property type="entry name" value="IF2_N"/>
</dbReference>
<dbReference type="Gene3D" id="2.40.30.10">
    <property type="entry name" value="Translation factors"/>
    <property type="match status" value="2"/>
</dbReference>
<feature type="region of interest" description="Disordered" evidence="12">
    <location>
        <begin position="414"/>
        <end position="492"/>
    </location>
</feature>
<evidence type="ECO:0000256" key="11">
    <source>
        <dbReference type="PROSITE-ProRule" id="PRU00047"/>
    </source>
</evidence>
<dbReference type="InterPro" id="IPR005225">
    <property type="entry name" value="Small_GTP-bd"/>
</dbReference>
<feature type="compositionally biased region" description="Polar residues" evidence="12">
    <location>
        <begin position="414"/>
        <end position="431"/>
    </location>
</feature>
<dbReference type="CDD" id="cd03692">
    <property type="entry name" value="mtIF2_IVc"/>
    <property type="match status" value="1"/>
</dbReference>
<dbReference type="PANTHER" id="PTHR43381">
    <property type="entry name" value="TRANSLATION INITIATION FACTOR IF-2-RELATED"/>
    <property type="match status" value="1"/>
</dbReference>
<keyword evidence="11" id="KW-0863">Zinc-finger</keyword>
<dbReference type="GO" id="GO:0008270">
    <property type="term" value="F:zinc ion binding"/>
    <property type="evidence" value="ECO:0007669"/>
    <property type="project" value="UniProtKB-KW"/>
</dbReference>
<feature type="domain" description="Tr-type G" evidence="14">
    <location>
        <begin position="687"/>
        <end position="856"/>
    </location>
</feature>
<evidence type="ECO:0000256" key="5">
    <source>
        <dbReference type="ARBA" id="ARBA00022917"/>
    </source>
</evidence>
<dbReference type="SUPFAM" id="SSF52540">
    <property type="entry name" value="P-loop containing nucleoside triphosphate hydrolases"/>
    <property type="match status" value="1"/>
</dbReference>
<dbReference type="OrthoDB" id="361630at2759"/>
<keyword evidence="5" id="KW-0648">Protein biosynthesis</keyword>
<gene>
    <name evidence="15" type="ORF">AMS68_005740</name>
</gene>
<evidence type="ECO:0000313" key="15">
    <source>
        <dbReference type="EMBL" id="QIX00223.1"/>
    </source>
</evidence>
<evidence type="ECO:0000256" key="10">
    <source>
        <dbReference type="ARBA" id="ARBA00044200"/>
    </source>
</evidence>
<dbReference type="Gene3D" id="3.40.50.10050">
    <property type="entry name" value="Translation initiation factor IF- 2, domain 3"/>
    <property type="match status" value="1"/>
</dbReference>